<keyword evidence="6" id="KW-0812">Transmembrane</keyword>
<keyword evidence="10" id="KW-1002">Plastid outer membrane</keyword>
<keyword evidence="13" id="KW-1133">Transmembrane helix</keyword>
<evidence type="ECO:0000256" key="2">
    <source>
        <dbReference type="ARBA" id="ARBA00004167"/>
    </source>
</evidence>
<keyword evidence="5" id="KW-0934">Plastid</keyword>
<dbReference type="PANTHER" id="PTHR10903:SF135">
    <property type="entry name" value="TRANSLOCASE OF CHLOROPLAST 120, CHLOROPLASTIC-RELATED"/>
    <property type="match status" value="1"/>
</dbReference>
<proteinExistence type="predicted"/>
<keyword evidence="12" id="KW-0653">Protein transport</keyword>
<dbReference type="GO" id="GO:0016787">
    <property type="term" value="F:hydrolase activity"/>
    <property type="evidence" value="ECO:0007669"/>
    <property type="project" value="UniProtKB-KW"/>
</dbReference>
<keyword evidence="8" id="KW-0547">Nucleotide-binding</keyword>
<evidence type="ECO:0000256" key="12">
    <source>
        <dbReference type="ARBA" id="ARBA00022927"/>
    </source>
</evidence>
<dbReference type="GO" id="GO:0016020">
    <property type="term" value="C:membrane"/>
    <property type="evidence" value="ECO:0007669"/>
    <property type="project" value="UniProtKB-SubCell"/>
</dbReference>
<evidence type="ECO:0000256" key="13">
    <source>
        <dbReference type="ARBA" id="ARBA00022989"/>
    </source>
</evidence>
<evidence type="ECO:0000256" key="1">
    <source>
        <dbReference type="ARBA" id="ARBA00001946"/>
    </source>
</evidence>
<accession>A0A8H7Y603</accession>
<dbReference type="SUPFAM" id="SSF52540">
    <property type="entry name" value="P-loop containing nucleoside triphosphate hydrolases"/>
    <property type="match status" value="1"/>
</dbReference>
<dbReference type="Pfam" id="PF04548">
    <property type="entry name" value="AIG1"/>
    <property type="match status" value="1"/>
</dbReference>
<evidence type="ECO:0000256" key="5">
    <source>
        <dbReference type="ARBA" id="ARBA00022640"/>
    </source>
</evidence>
<comment type="cofactor">
    <cofactor evidence="1">
        <name>Mg(2+)</name>
        <dbReference type="ChEBI" id="CHEBI:18420"/>
    </cofactor>
</comment>
<sequence>MIPVMGATGAGKSSFINTVLGTDFLKVGHKIESCTTEVTAVEVPSEKLQDIPLLSNKGIYLVDTPGFDDTYKDDVEILKKISKWLKASYNEYALGGVIYLHDISVDRYTGTAKRNLQLFNKLCGESESVLDRVIIGLTKGDRIQPDEEIRRREGLKQRQFNYMMAKGVEVLRVSRGDSKSGHPNTILRNLLHKQQTRLILRIQEEMAVMKKVVSQTDAAQELRLTLAQVLKLQKQRSEVSVAPTDLEEARRQIQNLSDQLKALQIPFSRRLRMLLGF</sequence>
<evidence type="ECO:0000256" key="4">
    <source>
        <dbReference type="ARBA" id="ARBA00022528"/>
    </source>
</evidence>
<dbReference type="PANTHER" id="PTHR10903">
    <property type="entry name" value="GTPASE, IMAP FAMILY MEMBER-RELATED"/>
    <property type="match status" value="1"/>
</dbReference>
<protein>
    <recommendedName>
        <fullName evidence="17">AIG1-type G domain-containing protein</fullName>
    </recommendedName>
</protein>
<keyword evidence="11" id="KW-0460">Magnesium</keyword>
<reference evidence="18" key="1">
    <citation type="submission" date="2021-02" db="EMBL/GenBank/DDBJ databases">
        <title>Psilocybe cubensis genome.</title>
        <authorList>
            <person name="Mckernan K.J."/>
            <person name="Crawford S."/>
            <person name="Trippe A."/>
            <person name="Kane L.T."/>
            <person name="Mclaughlin S."/>
        </authorList>
    </citation>
    <scope>NUCLEOTIDE SEQUENCE [LARGE SCALE GENOMIC DNA]</scope>
    <source>
        <strain evidence="18">MGC-MH-2018</strain>
    </source>
</reference>
<evidence type="ECO:0000256" key="14">
    <source>
        <dbReference type="ARBA" id="ARBA00023134"/>
    </source>
</evidence>
<keyword evidence="3" id="KW-0813">Transport</keyword>
<dbReference type="InterPro" id="IPR006703">
    <property type="entry name" value="G_AIG1"/>
</dbReference>
<dbReference type="EMBL" id="JAFIQS010000001">
    <property type="protein sequence ID" value="KAG5173392.1"/>
    <property type="molecule type" value="Genomic_DNA"/>
</dbReference>
<evidence type="ECO:0000256" key="9">
    <source>
        <dbReference type="ARBA" id="ARBA00022801"/>
    </source>
</evidence>
<dbReference type="AlphaFoldDB" id="A0A8H7Y603"/>
<dbReference type="Gene3D" id="3.40.50.300">
    <property type="entry name" value="P-loop containing nucleotide triphosphate hydrolases"/>
    <property type="match status" value="1"/>
</dbReference>
<dbReference type="GO" id="GO:0015031">
    <property type="term" value="P:protein transport"/>
    <property type="evidence" value="ECO:0007669"/>
    <property type="project" value="UniProtKB-KW"/>
</dbReference>
<dbReference type="InterPro" id="IPR045058">
    <property type="entry name" value="GIMA/IAN/Toc"/>
</dbReference>
<evidence type="ECO:0000259" key="17">
    <source>
        <dbReference type="Pfam" id="PF04548"/>
    </source>
</evidence>
<evidence type="ECO:0000256" key="11">
    <source>
        <dbReference type="ARBA" id="ARBA00022842"/>
    </source>
</evidence>
<dbReference type="GO" id="GO:0005525">
    <property type="term" value="F:GTP binding"/>
    <property type="evidence" value="ECO:0007669"/>
    <property type="project" value="UniProtKB-KW"/>
</dbReference>
<keyword evidence="4" id="KW-0150">Chloroplast</keyword>
<gene>
    <name evidence="18" type="ORF">JR316_000047</name>
</gene>
<evidence type="ECO:0000256" key="8">
    <source>
        <dbReference type="ARBA" id="ARBA00022741"/>
    </source>
</evidence>
<evidence type="ECO:0000256" key="10">
    <source>
        <dbReference type="ARBA" id="ARBA00022805"/>
    </source>
</evidence>
<comment type="caution">
    <text evidence="18">The sequence shown here is derived from an EMBL/GenBank/DDBJ whole genome shotgun (WGS) entry which is preliminary data.</text>
</comment>
<organism evidence="18">
    <name type="scientific">Psilocybe cubensis</name>
    <name type="common">Psychedelic mushroom</name>
    <name type="synonym">Stropharia cubensis</name>
    <dbReference type="NCBI Taxonomy" id="181762"/>
    <lineage>
        <taxon>Eukaryota</taxon>
        <taxon>Fungi</taxon>
        <taxon>Dikarya</taxon>
        <taxon>Basidiomycota</taxon>
        <taxon>Agaricomycotina</taxon>
        <taxon>Agaricomycetes</taxon>
        <taxon>Agaricomycetidae</taxon>
        <taxon>Agaricales</taxon>
        <taxon>Agaricineae</taxon>
        <taxon>Strophariaceae</taxon>
        <taxon>Psilocybe</taxon>
    </lineage>
</organism>
<keyword evidence="15" id="KW-0472">Membrane</keyword>
<feature type="domain" description="AIG1-type G" evidence="17">
    <location>
        <begin position="4"/>
        <end position="147"/>
    </location>
</feature>
<keyword evidence="7" id="KW-0479">Metal-binding</keyword>
<dbReference type="GO" id="GO:0046872">
    <property type="term" value="F:metal ion binding"/>
    <property type="evidence" value="ECO:0007669"/>
    <property type="project" value="UniProtKB-KW"/>
</dbReference>
<keyword evidence="9" id="KW-0378">Hydrolase</keyword>
<name>A0A8H7Y603_PSICU</name>
<evidence type="ECO:0000256" key="6">
    <source>
        <dbReference type="ARBA" id="ARBA00022692"/>
    </source>
</evidence>
<evidence type="ECO:0000256" key="3">
    <source>
        <dbReference type="ARBA" id="ARBA00022448"/>
    </source>
</evidence>
<dbReference type="InterPro" id="IPR027417">
    <property type="entry name" value="P-loop_NTPase"/>
</dbReference>
<comment type="subcellular location">
    <subcellularLocation>
        <location evidence="2">Membrane</location>
        <topology evidence="2">Single-pass membrane protein</topology>
    </subcellularLocation>
    <subcellularLocation>
        <location evidence="16">Plastid</location>
        <location evidence="16">Chloroplast outer membrane</location>
    </subcellularLocation>
</comment>
<keyword evidence="14" id="KW-0342">GTP-binding</keyword>
<evidence type="ECO:0000256" key="16">
    <source>
        <dbReference type="ARBA" id="ARBA00024013"/>
    </source>
</evidence>
<evidence type="ECO:0000256" key="7">
    <source>
        <dbReference type="ARBA" id="ARBA00022723"/>
    </source>
</evidence>
<evidence type="ECO:0000313" key="18">
    <source>
        <dbReference type="EMBL" id="KAG5173392.1"/>
    </source>
</evidence>
<evidence type="ECO:0000256" key="15">
    <source>
        <dbReference type="ARBA" id="ARBA00023136"/>
    </source>
</evidence>